<feature type="chain" id="PRO_5012032939" description="N-acylglucosamine 2-epimerase" evidence="10">
    <location>
        <begin position="44"/>
        <end position="468"/>
    </location>
</feature>
<dbReference type="GO" id="GO:0050121">
    <property type="term" value="F:N-acylglucosamine 2-epimerase activity"/>
    <property type="evidence" value="ECO:0007669"/>
    <property type="project" value="UniProtKB-EC"/>
</dbReference>
<dbReference type="EMBL" id="KV919361">
    <property type="protein sequence ID" value="OSX69906.1"/>
    <property type="molecule type" value="Genomic_DNA"/>
</dbReference>
<sequence>MVCPTRSGGGARRWRRTSSPSTAVLPALVALFVVAVAVTGGGAAPASEPPLIDAAKFQSDLLSVVAQWDGGAVSKSAPATTPFHVNLNRDWSRAYPKDTSVIAQARGVYINAEAAAVAGRSRDARRDTYVAAVRSGVATLLDRYRDTRDGGFYYRVADDGRVTDGTKDGYGNAHVLFALATGVRELRGAERSRAVAGARGVAAYIRASLIDGMGGVKTRAGDGESATRSIDPLTHYFEALLAWWDVLPAGAERNAVAVEATRTGTFIVDKTVVAEAGDATSAYVAYNYQSNWTPTTAAYSRGTQWTTAATATPPHGMELAFLLSRAEQLGLAPAASTWVDVGVRLIRYAERHAFDNRGYLRWEVTAYDGSPLGGNPDNGVYVWWAESEAARCFLHFAVARGRRSAYAGRTRTSLAALAGPFTDDTYGGWYRQLRVDNLASDGNPKWDRWKVAYHFTTLHVEALRLAGQ</sequence>
<organism evidence="11 12">
    <name type="scientific">Porphyra umbilicalis</name>
    <name type="common">Purple laver</name>
    <name type="synonym">Red alga</name>
    <dbReference type="NCBI Taxonomy" id="2786"/>
    <lineage>
        <taxon>Eukaryota</taxon>
        <taxon>Rhodophyta</taxon>
        <taxon>Bangiophyceae</taxon>
        <taxon>Bangiales</taxon>
        <taxon>Bangiaceae</taxon>
        <taxon>Porphyra</taxon>
    </lineage>
</organism>
<evidence type="ECO:0000256" key="4">
    <source>
        <dbReference type="ARBA" id="ARBA00023235"/>
    </source>
</evidence>
<keyword evidence="12" id="KW-1185">Reference proteome</keyword>
<dbReference type="Proteomes" id="UP000218209">
    <property type="component" value="Unassembled WGS sequence"/>
</dbReference>
<dbReference type="Gene3D" id="1.50.10.10">
    <property type="match status" value="1"/>
</dbReference>
<dbReference type="Pfam" id="PF07221">
    <property type="entry name" value="GlcNAc_2-epim"/>
    <property type="match status" value="1"/>
</dbReference>
<comment type="catalytic activity">
    <reaction evidence="8">
        <text>an N-acyl-D-glucosamine = an N-acyl-D-mannosamine</text>
        <dbReference type="Rhea" id="RHEA:19033"/>
        <dbReference type="ChEBI" id="CHEBI:16062"/>
        <dbReference type="ChEBI" id="CHEBI:17274"/>
        <dbReference type="EC" id="5.1.3.8"/>
    </reaction>
    <physiologicalReaction direction="left-to-right" evidence="8">
        <dbReference type="Rhea" id="RHEA:19034"/>
    </physiologicalReaction>
    <physiologicalReaction direction="right-to-left" evidence="8">
        <dbReference type="Rhea" id="RHEA:19035"/>
    </physiologicalReaction>
</comment>
<evidence type="ECO:0000256" key="9">
    <source>
        <dbReference type="ARBA" id="ARBA00046544"/>
    </source>
</evidence>
<evidence type="ECO:0000256" key="8">
    <source>
        <dbReference type="ARBA" id="ARBA00034243"/>
    </source>
</evidence>
<dbReference type="SUPFAM" id="SSF48208">
    <property type="entry name" value="Six-hairpin glycosidases"/>
    <property type="match status" value="1"/>
</dbReference>
<evidence type="ECO:0000313" key="12">
    <source>
        <dbReference type="Proteomes" id="UP000218209"/>
    </source>
</evidence>
<evidence type="ECO:0000256" key="2">
    <source>
        <dbReference type="ARBA" id="ARBA00013176"/>
    </source>
</evidence>
<evidence type="ECO:0000256" key="7">
    <source>
        <dbReference type="ARBA" id="ARBA00033215"/>
    </source>
</evidence>
<keyword evidence="10" id="KW-0732">Signal</keyword>
<gene>
    <name evidence="11" type="ORF">BU14_1015s0003</name>
</gene>
<evidence type="ECO:0000256" key="6">
    <source>
        <dbReference type="ARBA" id="ARBA00031909"/>
    </source>
</evidence>
<evidence type="ECO:0000256" key="1">
    <source>
        <dbReference type="ARBA" id="ARBA00008558"/>
    </source>
</evidence>
<dbReference type="AlphaFoldDB" id="A0A1X6NN47"/>
<proteinExistence type="inferred from homology"/>
<dbReference type="OrthoDB" id="10439488at2759"/>
<evidence type="ECO:0000256" key="5">
    <source>
        <dbReference type="ARBA" id="ARBA00031608"/>
    </source>
</evidence>
<protein>
    <recommendedName>
        <fullName evidence="3">N-acylglucosamine 2-epimerase</fullName>
        <ecNumber evidence="2">5.1.3.8</ecNumber>
    </recommendedName>
    <alternativeName>
        <fullName evidence="7">GlcNAc 2-epimerase</fullName>
    </alternativeName>
    <alternativeName>
        <fullName evidence="5">N-acetyl-D-glucosamine 2-epimerase</fullName>
    </alternativeName>
    <alternativeName>
        <fullName evidence="6">Renin-binding protein</fullName>
    </alternativeName>
</protein>
<dbReference type="GO" id="GO:0005975">
    <property type="term" value="P:carbohydrate metabolic process"/>
    <property type="evidence" value="ECO:0007669"/>
    <property type="project" value="InterPro"/>
</dbReference>
<dbReference type="InterPro" id="IPR008928">
    <property type="entry name" value="6-hairpin_glycosidase_sf"/>
</dbReference>
<comment type="subunit">
    <text evidence="9">Homodimer. Forms a heterodimer with renin and inhibits its activity.</text>
</comment>
<dbReference type="EC" id="5.1.3.8" evidence="2"/>
<dbReference type="InterPro" id="IPR012341">
    <property type="entry name" value="6hp_glycosidase-like_sf"/>
</dbReference>
<dbReference type="PANTHER" id="PTHR15108">
    <property type="entry name" value="N-ACYLGLUCOSAMINE-2-EPIMERASE"/>
    <property type="match status" value="1"/>
</dbReference>
<evidence type="ECO:0000313" key="11">
    <source>
        <dbReference type="EMBL" id="OSX69906.1"/>
    </source>
</evidence>
<accession>A0A1X6NN47</accession>
<feature type="signal peptide" evidence="10">
    <location>
        <begin position="1"/>
        <end position="43"/>
    </location>
</feature>
<evidence type="ECO:0000256" key="3">
    <source>
        <dbReference type="ARBA" id="ARBA00014959"/>
    </source>
</evidence>
<name>A0A1X6NN47_PORUM</name>
<keyword evidence="4" id="KW-0413">Isomerase</keyword>
<reference evidence="11 12" key="1">
    <citation type="submission" date="2017-03" db="EMBL/GenBank/DDBJ databases">
        <title>WGS assembly of Porphyra umbilicalis.</title>
        <authorList>
            <person name="Brawley S.H."/>
            <person name="Blouin N.A."/>
            <person name="Ficko-Blean E."/>
            <person name="Wheeler G.L."/>
            <person name="Lohr M."/>
            <person name="Goodson H.V."/>
            <person name="Jenkins J.W."/>
            <person name="Blaby-Haas C.E."/>
            <person name="Helliwell K.E."/>
            <person name="Chan C."/>
            <person name="Marriage T."/>
            <person name="Bhattacharya D."/>
            <person name="Klein A.S."/>
            <person name="Badis Y."/>
            <person name="Brodie J."/>
            <person name="Cao Y."/>
            <person name="Collen J."/>
            <person name="Dittami S.M."/>
            <person name="Gachon C.M."/>
            <person name="Green B.R."/>
            <person name="Karpowicz S."/>
            <person name="Kim J.W."/>
            <person name="Kudahl U."/>
            <person name="Lin S."/>
            <person name="Michel G."/>
            <person name="Mittag M."/>
            <person name="Olson B.J."/>
            <person name="Pangilinan J."/>
            <person name="Peng Y."/>
            <person name="Qiu H."/>
            <person name="Shu S."/>
            <person name="Singer J.T."/>
            <person name="Smith A.G."/>
            <person name="Sprecher B.N."/>
            <person name="Wagner V."/>
            <person name="Wang W."/>
            <person name="Wang Z.-Y."/>
            <person name="Yan J."/>
            <person name="Yarish C."/>
            <person name="Zoeuner-Riek S."/>
            <person name="Zhuang Y."/>
            <person name="Zou Y."/>
            <person name="Lindquist E.A."/>
            <person name="Grimwood J."/>
            <person name="Barry K."/>
            <person name="Rokhsar D.S."/>
            <person name="Schmutz J."/>
            <person name="Stiller J.W."/>
            <person name="Grossman A.R."/>
            <person name="Prochnik S.E."/>
        </authorList>
    </citation>
    <scope>NUCLEOTIDE SEQUENCE [LARGE SCALE GENOMIC DNA]</scope>
    <source>
        <strain evidence="11">4086291</strain>
    </source>
</reference>
<dbReference type="InterPro" id="IPR010819">
    <property type="entry name" value="AGE/CE"/>
</dbReference>
<evidence type="ECO:0000256" key="10">
    <source>
        <dbReference type="SAM" id="SignalP"/>
    </source>
</evidence>
<comment type="similarity">
    <text evidence="1">Belongs to the N-acylglucosamine 2-epimerase family.</text>
</comment>